<feature type="compositionally biased region" description="Low complexity" evidence="1">
    <location>
        <begin position="38"/>
        <end position="58"/>
    </location>
</feature>
<dbReference type="Proteomes" id="UP000176923">
    <property type="component" value="Unassembled WGS sequence"/>
</dbReference>
<feature type="region of interest" description="Disordered" evidence="1">
    <location>
        <begin position="38"/>
        <end position="80"/>
    </location>
</feature>
<reference evidence="2 3" key="1">
    <citation type="journal article" date="2016" name="Nat. Commun.">
        <title>Thousands of microbial genomes shed light on interconnected biogeochemical processes in an aquifer system.</title>
        <authorList>
            <person name="Anantharaman K."/>
            <person name="Brown C.T."/>
            <person name="Hug L.A."/>
            <person name="Sharon I."/>
            <person name="Castelle C.J."/>
            <person name="Probst A.J."/>
            <person name="Thomas B.C."/>
            <person name="Singh A."/>
            <person name="Wilkins M.J."/>
            <person name="Karaoz U."/>
            <person name="Brodie E.L."/>
            <person name="Williams K.H."/>
            <person name="Hubbard S.S."/>
            <person name="Banfield J.F."/>
        </authorList>
    </citation>
    <scope>NUCLEOTIDE SEQUENCE [LARGE SCALE GENOMIC DNA]</scope>
</reference>
<organism evidence="2 3">
    <name type="scientific">Candidatus Gottesmanbacteria bacterium RIFCSPHIGHO2_02_FULL_39_11</name>
    <dbReference type="NCBI Taxonomy" id="1798382"/>
    <lineage>
        <taxon>Bacteria</taxon>
        <taxon>Candidatus Gottesmaniibacteriota</taxon>
    </lineage>
</organism>
<proteinExistence type="predicted"/>
<dbReference type="AlphaFoldDB" id="A0A1F5ZT57"/>
<evidence type="ECO:0000313" key="3">
    <source>
        <dbReference type="Proteomes" id="UP000176923"/>
    </source>
</evidence>
<evidence type="ECO:0000313" key="2">
    <source>
        <dbReference type="EMBL" id="OGG15515.1"/>
    </source>
</evidence>
<accession>A0A1F5ZT57</accession>
<gene>
    <name evidence="2" type="ORF">A3D77_06745</name>
</gene>
<evidence type="ECO:0000256" key="1">
    <source>
        <dbReference type="SAM" id="MobiDB-lite"/>
    </source>
</evidence>
<comment type="caution">
    <text evidence="2">The sequence shown here is derived from an EMBL/GenBank/DDBJ whole genome shotgun (WGS) entry which is preliminary data.</text>
</comment>
<protein>
    <submittedName>
        <fullName evidence="2">Uncharacterized protein</fullName>
    </submittedName>
</protein>
<dbReference type="EMBL" id="MFJL01000024">
    <property type="protein sequence ID" value="OGG15515.1"/>
    <property type="molecule type" value="Genomic_DNA"/>
</dbReference>
<sequence length="192" mass="20531">MRITSIILILLGLLAVFLIGIKVGINIPKSINQLSSITSKPSPSLTTTPTIEPSPTETIPDKSPSPTKSDVKGVSTRTSNGNSIYTDSQCGFSLSYRGSYLNSKSANGQATILTDPKNTNASIAVTCLDKVPRPPVSSDKIESITLSGEPATLYHDTEREIVIVKNPNTQKEILLAGTNPLFSTILKTFELL</sequence>
<name>A0A1F5ZT57_9BACT</name>